<feature type="compositionally biased region" description="Gly residues" evidence="5">
    <location>
        <begin position="239"/>
        <end position="261"/>
    </location>
</feature>
<evidence type="ECO:0000313" key="6">
    <source>
        <dbReference type="EMBL" id="MFC7013710.1"/>
    </source>
</evidence>
<evidence type="ECO:0000256" key="4">
    <source>
        <dbReference type="ARBA" id="ARBA00023136"/>
    </source>
</evidence>
<keyword evidence="7" id="KW-1185">Reference proteome</keyword>
<keyword evidence="4" id="KW-0472">Membrane</keyword>
<dbReference type="Gene3D" id="1.10.3630.10">
    <property type="entry name" value="yeast vps74-n-term truncation variant domain like"/>
    <property type="match status" value="1"/>
</dbReference>
<evidence type="ECO:0000256" key="5">
    <source>
        <dbReference type="SAM" id="MobiDB-lite"/>
    </source>
</evidence>
<name>A0ABW2E698_9ACTN</name>
<evidence type="ECO:0000256" key="1">
    <source>
        <dbReference type="ARBA" id="ARBA00004255"/>
    </source>
</evidence>
<comment type="caution">
    <text evidence="6">The sequence shown here is derived from an EMBL/GenBank/DDBJ whole genome shotgun (WGS) entry which is preliminary data.</text>
</comment>
<evidence type="ECO:0000256" key="3">
    <source>
        <dbReference type="ARBA" id="ARBA00023121"/>
    </source>
</evidence>
<comment type="subcellular location">
    <subcellularLocation>
        <location evidence="1">Golgi apparatus membrane</location>
        <topology evidence="1">Peripheral membrane protein</topology>
        <orientation evidence="1">Cytoplasmic side</orientation>
    </subcellularLocation>
</comment>
<feature type="region of interest" description="Disordered" evidence="5">
    <location>
        <begin position="211"/>
        <end position="261"/>
    </location>
</feature>
<gene>
    <name evidence="6" type="ORF">ACFQMH_18685</name>
</gene>
<protein>
    <submittedName>
        <fullName evidence="6">GPP34 family phosphoprotein</fullName>
    </submittedName>
</protein>
<dbReference type="InterPro" id="IPR008628">
    <property type="entry name" value="GPP34-like"/>
</dbReference>
<dbReference type="Proteomes" id="UP001596409">
    <property type="component" value="Unassembled WGS sequence"/>
</dbReference>
<accession>A0ABW2E698</accession>
<evidence type="ECO:0000313" key="7">
    <source>
        <dbReference type="Proteomes" id="UP001596409"/>
    </source>
</evidence>
<sequence length="261" mass="28051">MRDRPPTTLPEDLLLLLAHPRSGVLKPPRHLGRVLAGAVLTELMITGAISVDDTRILTVRKVRPADPFANRVLNRLLRTRKDARSMRLERWVHRASGDRIVQVYLDALTERGVVRRHTCSFVGLFASTTWRAADPGGRAELVARIDRAVRPKAHGAVPGPPDVRGPHLAALAGASRLNRRLDAEWRRLGIRAPLRDLTRATPIAEATRRVVRADRRRGGGGDWNPGEWTSPLSGNEGWSDGGGGGSDGSGGGGDGGGGGGD</sequence>
<reference evidence="7" key="1">
    <citation type="journal article" date="2019" name="Int. J. Syst. Evol. Microbiol.">
        <title>The Global Catalogue of Microorganisms (GCM) 10K type strain sequencing project: providing services to taxonomists for standard genome sequencing and annotation.</title>
        <authorList>
            <consortium name="The Broad Institute Genomics Platform"/>
            <consortium name="The Broad Institute Genome Sequencing Center for Infectious Disease"/>
            <person name="Wu L."/>
            <person name="Ma J."/>
        </authorList>
    </citation>
    <scope>NUCLEOTIDE SEQUENCE [LARGE SCALE GENOMIC DNA]</scope>
    <source>
        <strain evidence="7">JCM 4855</strain>
    </source>
</reference>
<dbReference type="EMBL" id="JBHSYM010000036">
    <property type="protein sequence ID" value="MFC7013710.1"/>
    <property type="molecule type" value="Genomic_DNA"/>
</dbReference>
<keyword evidence="2" id="KW-0333">Golgi apparatus</keyword>
<dbReference type="Pfam" id="PF05719">
    <property type="entry name" value="GPP34"/>
    <property type="match status" value="1"/>
</dbReference>
<dbReference type="RefSeq" id="WP_189868838.1">
    <property type="nucleotide sequence ID" value="NZ_BMWA01000002.1"/>
</dbReference>
<evidence type="ECO:0000256" key="2">
    <source>
        <dbReference type="ARBA" id="ARBA00023034"/>
    </source>
</evidence>
<organism evidence="6 7">
    <name type="scientific">Streptomyces viridiviolaceus</name>
    <dbReference type="NCBI Taxonomy" id="68282"/>
    <lineage>
        <taxon>Bacteria</taxon>
        <taxon>Bacillati</taxon>
        <taxon>Actinomycetota</taxon>
        <taxon>Actinomycetes</taxon>
        <taxon>Kitasatosporales</taxon>
        <taxon>Streptomycetaceae</taxon>
        <taxon>Streptomyces</taxon>
    </lineage>
</organism>
<proteinExistence type="predicted"/>
<dbReference type="InterPro" id="IPR038261">
    <property type="entry name" value="GPP34-like_sf"/>
</dbReference>
<keyword evidence="3" id="KW-0446">Lipid-binding</keyword>